<name>A0A3N0IYY6_9ACTN</name>
<reference evidence="4" key="2">
    <citation type="submission" date="2018-05" db="EMBL/GenBank/DDBJ databases">
        <title>Genome Sequencing of selected type strains of the family Eggerthellaceae.</title>
        <authorList>
            <person name="Danylec N."/>
            <person name="Stoll D.A."/>
            <person name="Doetsch A."/>
            <person name="Huch M."/>
        </authorList>
    </citation>
    <scope>NUCLEOTIDE SEQUENCE [LARGE SCALE GENOMIC DNA]</scope>
    <source>
        <strain evidence="4">DSM 16107</strain>
    </source>
</reference>
<accession>A0A3N0IYY6</accession>
<evidence type="ECO:0000313" key="4">
    <source>
        <dbReference type="Proteomes" id="UP000270112"/>
    </source>
</evidence>
<dbReference type="Proteomes" id="UP000270112">
    <property type="component" value="Unassembled WGS sequence"/>
</dbReference>
<dbReference type="AlphaFoldDB" id="A0A3N0IYY6"/>
<reference evidence="2" key="3">
    <citation type="journal article" date="2019" name="Microbiol. Resour. Announc.">
        <title>Draft Genome Sequences of Type Strains of Gordonibacter faecihominis, Paraeggerthella hongkongensis, Parvibacter caecicola,Slackia equolifaciens, Slackia faecicanis, and Slackia isoflavoniconvertens.</title>
        <authorList>
            <person name="Danylec N."/>
            <person name="Stoll D.A."/>
            <person name="Dotsch A."/>
            <person name="Huch M."/>
        </authorList>
    </citation>
    <scope>NUCLEOTIDE SEQUENCE</scope>
    <source>
        <strain evidence="2">DSM 16107</strain>
    </source>
</reference>
<comment type="caution">
    <text evidence="2">The sequence shown here is derived from an EMBL/GenBank/DDBJ whole genome shotgun (WGS) entry which is preliminary data.</text>
</comment>
<dbReference type="OrthoDB" id="3176939at2"/>
<reference evidence="1 3" key="1">
    <citation type="journal article" date="2018" name="Elife">
        <title>Discovery and characterization of a prevalent human gut bacterial enzyme sufficient for the inactivation of a family of plant toxins.</title>
        <authorList>
            <person name="Koppel N."/>
            <person name="Bisanz J.E."/>
            <person name="Pandelia M.E."/>
            <person name="Turnbaugh P.J."/>
            <person name="Balskus E.P."/>
        </authorList>
    </citation>
    <scope>NUCLEOTIDE SEQUENCE [LARGE SCALE GENOMIC DNA]</scope>
    <source>
        <strain evidence="1 3">DSM 16107</strain>
    </source>
</reference>
<dbReference type="EMBL" id="PPTT01000009">
    <property type="protein sequence ID" value="RDB69431.1"/>
    <property type="molecule type" value="Genomic_DNA"/>
</dbReference>
<organism evidence="2 4">
    <name type="scientific">Eggerthella sinensis</name>
    <dbReference type="NCBI Taxonomy" id="242230"/>
    <lineage>
        <taxon>Bacteria</taxon>
        <taxon>Bacillati</taxon>
        <taxon>Actinomycetota</taxon>
        <taxon>Coriobacteriia</taxon>
        <taxon>Eggerthellales</taxon>
        <taxon>Eggerthellaceae</taxon>
        <taxon>Eggerthella</taxon>
    </lineage>
</organism>
<gene>
    <name evidence="1" type="ORF">C1876_06580</name>
    <name evidence="2" type="ORF">DMP09_07420</name>
</gene>
<dbReference type="EMBL" id="QICC01000023">
    <property type="protein sequence ID" value="RNM41936.1"/>
    <property type="molecule type" value="Genomic_DNA"/>
</dbReference>
<protein>
    <submittedName>
        <fullName evidence="2">Uncharacterized protein</fullName>
    </submittedName>
</protein>
<evidence type="ECO:0000313" key="1">
    <source>
        <dbReference type="EMBL" id="RDB69431.1"/>
    </source>
</evidence>
<sequence length="60" mass="6366">MASTSEALLDAKRKDFEGLPPKARARLLDMLCLSGVESPGWWRGVLAGSGDPARKDPAGI</sequence>
<evidence type="ECO:0000313" key="3">
    <source>
        <dbReference type="Proteomes" id="UP000253817"/>
    </source>
</evidence>
<keyword evidence="3" id="KW-1185">Reference proteome</keyword>
<evidence type="ECO:0000313" key="2">
    <source>
        <dbReference type="EMBL" id="RNM41936.1"/>
    </source>
</evidence>
<dbReference type="Proteomes" id="UP000253817">
    <property type="component" value="Unassembled WGS sequence"/>
</dbReference>
<dbReference type="RefSeq" id="WP_114545921.1">
    <property type="nucleotide sequence ID" value="NZ_PPTT01000009.1"/>
</dbReference>
<proteinExistence type="predicted"/>